<sequence>MPFGNTSKFTLEICCSDFESAKLAEKHGADRIELCQNLEQGGVTPSYGLIKKCVEKLNIPVHVLIRPRTGHFGYLSSEFDVMREDVKICKELGCAGVVIGVGGHSHKVDGGRNPALVEDAGGMAVTFHRAFDDMSEYSDMLYALEAVIKTGCSRLLTSGRAETAEEGIDQVAELVQEAEGRIIIMAGSGVTPENVKHIIEQTGVREVHTSAKRVKKHTEKNQRRGLFEAHQLVVDGQIVSKMVEVLESIQLDSLPPLVPRAKRIKLGQAEEIVMPIGDGYGFTVDTQPSVSGTQALPNRAGDPSGGEEFDPFLVYATHPTTK</sequence>
<evidence type="ECO:0000313" key="5">
    <source>
        <dbReference type="Proteomes" id="UP001334248"/>
    </source>
</evidence>
<dbReference type="GeneID" id="89995174"/>
<evidence type="ECO:0000313" key="4">
    <source>
        <dbReference type="EMBL" id="KAK5947572.1"/>
    </source>
</evidence>
<feature type="region of interest" description="Disordered" evidence="3">
    <location>
        <begin position="288"/>
        <end position="310"/>
    </location>
</feature>
<dbReference type="InterPro" id="IPR036822">
    <property type="entry name" value="CutC-like_dom_sf"/>
</dbReference>
<protein>
    <recommendedName>
        <fullName evidence="2">Copper homeostasis protein cutC homolog</fullName>
    </recommendedName>
</protein>
<evidence type="ECO:0000256" key="2">
    <source>
        <dbReference type="ARBA" id="ARBA00019014"/>
    </source>
</evidence>
<dbReference type="PANTHER" id="PTHR12598">
    <property type="entry name" value="COPPER HOMEOSTASIS PROTEIN CUTC"/>
    <property type="match status" value="1"/>
</dbReference>
<proteinExistence type="inferred from homology"/>
<keyword evidence="5" id="KW-1185">Reference proteome</keyword>
<dbReference type="Proteomes" id="UP001334248">
    <property type="component" value="Unassembled WGS sequence"/>
</dbReference>
<dbReference type="PANTHER" id="PTHR12598:SF0">
    <property type="entry name" value="COPPER HOMEOSTASIS PROTEIN CUTC HOMOLOG"/>
    <property type="match status" value="1"/>
</dbReference>
<reference evidence="4 5" key="1">
    <citation type="journal article" date="2023" name="Res Sq">
        <title>Genomic and morphological characterization of Knufia obscura isolated from the Mars 2020 spacecraft assembly facility.</title>
        <authorList>
            <person name="Chander A.M."/>
            <person name="Teixeira M.M."/>
            <person name="Singh N.K."/>
            <person name="Williams M.P."/>
            <person name="Parker C.W."/>
            <person name="Leo P."/>
            <person name="Stajich J.E."/>
            <person name="Torok T."/>
            <person name="Tighe S."/>
            <person name="Mason C.E."/>
            <person name="Venkateswaran K."/>
        </authorList>
    </citation>
    <scope>NUCLEOTIDE SEQUENCE [LARGE SCALE GENOMIC DNA]</scope>
    <source>
        <strain evidence="4 5">CCFEE 5817</strain>
    </source>
</reference>
<evidence type="ECO:0000256" key="1">
    <source>
        <dbReference type="ARBA" id="ARBA00007768"/>
    </source>
</evidence>
<name>A0ABR0S4G1_9EURO</name>
<dbReference type="Pfam" id="PF03932">
    <property type="entry name" value="CutC"/>
    <property type="match status" value="1"/>
</dbReference>
<dbReference type="Gene3D" id="3.20.20.380">
    <property type="entry name" value="Copper homeostasis (CutC) domain"/>
    <property type="match status" value="1"/>
</dbReference>
<comment type="similarity">
    <text evidence="1">Belongs to the CutC family.</text>
</comment>
<dbReference type="RefSeq" id="XP_064735662.1">
    <property type="nucleotide sequence ID" value="XM_064870165.1"/>
</dbReference>
<organism evidence="4 5">
    <name type="scientific">Knufia obscura</name>
    <dbReference type="NCBI Taxonomy" id="1635080"/>
    <lineage>
        <taxon>Eukaryota</taxon>
        <taxon>Fungi</taxon>
        <taxon>Dikarya</taxon>
        <taxon>Ascomycota</taxon>
        <taxon>Pezizomycotina</taxon>
        <taxon>Eurotiomycetes</taxon>
        <taxon>Chaetothyriomycetidae</taxon>
        <taxon>Chaetothyriales</taxon>
        <taxon>Trichomeriaceae</taxon>
        <taxon>Knufia</taxon>
    </lineage>
</organism>
<dbReference type="InterPro" id="IPR005627">
    <property type="entry name" value="CutC-like"/>
</dbReference>
<accession>A0ABR0S4G1</accession>
<evidence type="ECO:0000256" key="3">
    <source>
        <dbReference type="SAM" id="MobiDB-lite"/>
    </source>
</evidence>
<comment type="caution">
    <text evidence="4">The sequence shown here is derived from an EMBL/GenBank/DDBJ whole genome shotgun (WGS) entry which is preliminary data.</text>
</comment>
<dbReference type="HAMAP" id="MF_00795">
    <property type="entry name" value="CutC"/>
    <property type="match status" value="1"/>
</dbReference>
<dbReference type="SUPFAM" id="SSF110395">
    <property type="entry name" value="CutC-like"/>
    <property type="match status" value="1"/>
</dbReference>
<gene>
    <name evidence="4" type="ORF">PMZ80_001725</name>
</gene>
<dbReference type="EMBL" id="JAVHJV010000001">
    <property type="protein sequence ID" value="KAK5947572.1"/>
    <property type="molecule type" value="Genomic_DNA"/>
</dbReference>